<proteinExistence type="inferred from homology"/>
<evidence type="ECO:0000256" key="4">
    <source>
        <dbReference type="ARBA" id="ARBA00022643"/>
    </source>
</evidence>
<dbReference type="Gene3D" id="2.40.30.30">
    <property type="entry name" value="Riboflavin kinase-like"/>
    <property type="match status" value="1"/>
</dbReference>
<evidence type="ECO:0000256" key="2">
    <source>
        <dbReference type="ARBA" id="ARBA00005201"/>
    </source>
</evidence>
<comment type="similarity">
    <text evidence="14">Belongs to the ribF family.</text>
</comment>
<keyword evidence="9 14" id="KW-0274">FAD</keyword>
<dbReference type="InterPro" id="IPR015865">
    <property type="entry name" value="Riboflavin_kinase_bac/euk"/>
</dbReference>
<comment type="pathway">
    <text evidence="2 14">Cofactor biosynthesis; FMN biosynthesis; FMN from riboflavin (ATP route): step 1/1.</text>
</comment>
<evidence type="ECO:0000256" key="8">
    <source>
        <dbReference type="ARBA" id="ARBA00022777"/>
    </source>
</evidence>
<dbReference type="SUPFAM" id="SSF82114">
    <property type="entry name" value="Riboflavin kinase-like"/>
    <property type="match status" value="1"/>
</dbReference>
<dbReference type="NCBIfam" id="TIGR00083">
    <property type="entry name" value="ribF"/>
    <property type="match status" value="1"/>
</dbReference>
<organism evidence="16 17">
    <name type="scientific">Effusibacillus consociatus</name>
    <dbReference type="NCBI Taxonomy" id="1117041"/>
    <lineage>
        <taxon>Bacteria</taxon>
        <taxon>Bacillati</taxon>
        <taxon>Bacillota</taxon>
        <taxon>Bacilli</taxon>
        <taxon>Bacillales</taxon>
        <taxon>Alicyclobacillaceae</taxon>
        <taxon>Effusibacillus</taxon>
    </lineage>
</organism>
<evidence type="ECO:0000256" key="7">
    <source>
        <dbReference type="ARBA" id="ARBA00022741"/>
    </source>
</evidence>
<dbReference type="PANTHER" id="PTHR22749">
    <property type="entry name" value="RIBOFLAVIN KINASE/FMN ADENYLYLTRANSFERASE"/>
    <property type="match status" value="1"/>
</dbReference>
<gene>
    <name evidence="16" type="ORF">ACFO8Q_15920</name>
</gene>
<name>A0ABV9Q4U2_9BACL</name>
<dbReference type="NCBIfam" id="TIGR00125">
    <property type="entry name" value="cyt_tran_rel"/>
    <property type="match status" value="1"/>
</dbReference>
<keyword evidence="10 14" id="KW-0067">ATP-binding</keyword>
<evidence type="ECO:0000256" key="11">
    <source>
        <dbReference type="ARBA" id="ARBA00023268"/>
    </source>
</evidence>
<dbReference type="InterPro" id="IPR002606">
    <property type="entry name" value="Riboflavin_kinase_bac"/>
</dbReference>
<evidence type="ECO:0000256" key="5">
    <source>
        <dbReference type="ARBA" id="ARBA00022679"/>
    </source>
</evidence>
<dbReference type="Pfam" id="PF06574">
    <property type="entry name" value="FAD_syn"/>
    <property type="match status" value="1"/>
</dbReference>
<dbReference type="EC" id="2.7.1.26" evidence="14"/>
<dbReference type="PANTHER" id="PTHR22749:SF6">
    <property type="entry name" value="RIBOFLAVIN KINASE"/>
    <property type="match status" value="1"/>
</dbReference>
<evidence type="ECO:0000256" key="9">
    <source>
        <dbReference type="ARBA" id="ARBA00022827"/>
    </source>
</evidence>
<dbReference type="InterPro" id="IPR014729">
    <property type="entry name" value="Rossmann-like_a/b/a_fold"/>
</dbReference>
<dbReference type="EMBL" id="JBHSHC010000112">
    <property type="protein sequence ID" value="MFC4768834.1"/>
    <property type="molecule type" value="Genomic_DNA"/>
</dbReference>
<dbReference type="Pfam" id="PF01687">
    <property type="entry name" value="Flavokinase"/>
    <property type="match status" value="1"/>
</dbReference>
<accession>A0ABV9Q4U2</accession>
<keyword evidence="8 14" id="KW-0418">Kinase</keyword>
<dbReference type="SMART" id="SM00904">
    <property type="entry name" value="Flavokinase"/>
    <property type="match status" value="1"/>
</dbReference>
<dbReference type="InterPro" id="IPR004821">
    <property type="entry name" value="Cyt_trans-like"/>
</dbReference>
<dbReference type="InterPro" id="IPR015864">
    <property type="entry name" value="FAD_synthase"/>
</dbReference>
<evidence type="ECO:0000256" key="10">
    <source>
        <dbReference type="ARBA" id="ARBA00022840"/>
    </source>
</evidence>
<evidence type="ECO:0000256" key="12">
    <source>
        <dbReference type="ARBA" id="ARBA00047880"/>
    </source>
</evidence>
<dbReference type="NCBIfam" id="NF004160">
    <property type="entry name" value="PRK05627.1-3"/>
    <property type="match status" value="1"/>
</dbReference>
<evidence type="ECO:0000256" key="1">
    <source>
        <dbReference type="ARBA" id="ARBA00004726"/>
    </source>
</evidence>
<dbReference type="InterPro" id="IPR023468">
    <property type="entry name" value="Riboflavin_kinase"/>
</dbReference>
<keyword evidence="4 14" id="KW-0288">FMN</keyword>
<evidence type="ECO:0000256" key="3">
    <source>
        <dbReference type="ARBA" id="ARBA00022630"/>
    </source>
</evidence>
<comment type="catalytic activity">
    <reaction evidence="12 14">
        <text>riboflavin + ATP = FMN + ADP + H(+)</text>
        <dbReference type="Rhea" id="RHEA:14357"/>
        <dbReference type="ChEBI" id="CHEBI:15378"/>
        <dbReference type="ChEBI" id="CHEBI:30616"/>
        <dbReference type="ChEBI" id="CHEBI:57986"/>
        <dbReference type="ChEBI" id="CHEBI:58210"/>
        <dbReference type="ChEBI" id="CHEBI:456216"/>
        <dbReference type="EC" id="2.7.1.26"/>
    </reaction>
</comment>
<dbReference type="EC" id="2.7.7.2" evidence="14"/>
<dbReference type="CDD" id="cd02064">
    <property type="entry name" value="FAD_synthetase_N"/>
    <property type="match status" value="1"/>
</dbReference>
<keyword evidence="6 14" id="KW-0548">Nucleotidyltransferase</keyword>
<feature type="domain" description="Riboflavin kinase" evidence="15">
    <location>
        <begin position="184"/>
        <end position="312"/>
    </location>
</feature>
<sequence>MKTVWITGNPGNQAFEPSVMALGNFDGVHKGHRQIIEDARKIAAEKGVNLAVMTFDPHPRQVLGAGANYDQQLTPLPIKLEVFEELGVTICYVVQFDTQFASVTAESFVHDFLFRLNAKAIVVGFDYRFGAGGRADANTLKALAEEAGRAVHIVPAVNLYGEKVSSSFIREKLLLGEVKLAAELLGKPYEILGEVVRGEGRGRVLGFPTANIAPLHKFVLPRTGVYLIQCKFADMDEPLSGLMNIGYKPTFNDLENQVTLEAHLFDFSGDLYHKQMKIQFLDFLRSEKKFNSAQELIAQIQADVQEAKRRFESFPR</sequence>
<evidence type="ECO:0000259" key="15">
    <source>
        <dbReference type="SMART" id="SM00904"/>
    </source>
</evidence>
<dbReference type="NCBIfam" id="NF004162">
    <property type="entry name" value="PRK05627.1-5"/>
    <property type="match status" value="1"/>
</dbReference>
<dbReference type="Gene3D" id="3.40.50.620">
    <property type="entry name" value="HUPs"/>
    <property type="match status" value="1"/>
</dbReference>
<keyword evidence="11" id="KW-0511">Multifunctional enzyme</keyword>
<keyword evidence="17" id="KW-1185">Reference proteome</keyword>
<dbReference type="RefSeq" id="WP_380026782.1">
    <property type="nucleotide sequence ID" value="NZ_JBHSHC010000112.1"/>
</dbReference>
<evidence type="ECO:0000313" key="17">
    <source>
        <dbReference type="Proteomes" id="UP001596002"/>
    </source>
</evidence>
<comment type="catalytic activity">
    <reaction evidence="13 14">
        <text>FMN + ATP + H(+) = FAD + diphosphate</text>
        <dbReference type="Rhea" id="RHEA:17237"/>
        <dbReference type="ChEBI" id="CHEBI:15378"/>
        <dbReference type="ChEBI" id="CHEBI:30616"/>
        <dbReference type="ChEBI" id="CHEBI:33019"/>
        <dbReference type="ChEBI" id="CHEBI:57692"/>
        <dbReference type="ChEBI" id="CHEBI:58210"/>
        <dbReference type="EC" id="2.7.7.2"/>
    </reaction>
</comment>
<keyword evidence="3 14" id="KW-0285">Flavoprotein</keyword>
<dbReference type="SUPFAM" id="SSF52374">
    <property type="entry name" value="Nucleotidylyl transferase"/>
    <property type="match status" value="1"/>
</dbReference>
<dbReference type="InterPro" id="IPR023465">
    <property type="entry name" value="Riboflavin_kinase_dom_sf"/>
</dbReference>
<dbReference type="GO" id="GO:0003919">
    <property type="term" value="F:FMN adenylyltransferase activity"/>
    <property type="evidence" value="ECO:0007669"/>
    <property type="project" value="UniProtKB-EC"/>
</dbReference>
<dbReference type="PIRSF" id="PIRSF004491">
    <property type="entry name" value="FAD_Synth"/>
    <property type="match status" value="1"/>
</dbReference>
<evidence type="ECO:0000313" key="16">
    <source>
        <dbReference type="EMBL" id="MFC4768834.1"/>
    </source>
</evidence>
<evidence type="ECO:0000256" key="13">
    <source>
        <dbReference type="ARBA" id="ARBA00049494"/>
    </source>
</evidence>
<comment type="pathway">
    <text evidence="1 14">Cofactor biosynthesis; FAD biosynthesis; FAD from FMN: step 1/1.</text>
</comment>
<keyword evidence="5 14" id="KW-0808">Transferase</keyword>
<comment type="caution">
    <text evidence="16">The sequence shown here is derived from an EMBL/GenBank/DDBJ whole genome shotgun (WGS) entry which is preliminary data.</text>
</comment>
<dbReference type="GO" id="GO:0008531">
    <property type="term" value="F:riboflavin kinase activity"/>
    <property type="evidence" value="ECO:0007669"/>
    <property type="project" value="UniProtKB-EC"/>
</dbReference>
<dbReference type="Proteomes" id="UP001596002">
    <property type="component" value="Unassembled WGS sequence"/>
</dbReference>
<evidence type="ECO:0000256" key="6">
    <source>
        <dbReference type="ARBA" id="ARBA00022695"/>
    </source>
</evidence>
<protein>
    <recommendedName>
        <fullName evidence="14">Riboflavin biosynthesis protein</fullName>
    </recommendedName>
    <domain>
        <recommendedName>
            <fullName evidence="14">Riboflavin kinase</fullName>
            <ecNumber evidence="14">2.7.1.26</ecNumber>
        </recommendedName>
        <alternativeName>
            <fullName evidence="14">Flavokinase</fullName>
        </alternativeName>
    </domain>
    <domain>
        <recommendedName>
            <fullName evidence="14">FMN adenylyltransferase</fullName>
            <ecNumber evidence="14">2.7.7.2</ecNumber>
        </recommendedName>
        <alternativeName>
            <fullName evidence="14">FAD pyrophosphorylase</fullName>
        </alternativeName>
        <alternativeName>
            <fullName evidence="14">FAD synthase</fullName>
        </alternativeName>
    </domain>
</protein>
<reference evidence="17" key="1">
    <citation type="journal article" date="2019" name="Int. J. Syst. Evol. Microbiol.">
        <title>The Global Catalogue of Microorganisms (GCM) 10K type strain sequencing project: providing services to taxonomists for standard genome sequencing and annotation.</title>
        <authorList>
            <consortium name="The Broad Institute Genomics Platform"/>
            <consortium name="The Broad Institute Genome Sequencing Center for Infectious Disease"/>
            <person name="Wu L."/>
            <person name="Ma J."/>
        </authorList>
    </citation>
    <scope>NUCLEOTIDE SEQUENCE [LARGE SCALE GENOMIC DNA]</scope>
    <source>
        <strain evidence="17">WYCCWR 12678</strain>
    </source>
</reference>
<keyword evidence="7 14" id="KW-0547">Nucleotide-binding</keyword>
<evidence type="ECO:0000256" key="14">
    <source>
        <dbReference type="PIRNR" id="PIRNR004491"/>
    </source>
</evidence>